<feature type="domain" description="HTH rpiR-type" evidence="4">
    <location>
        <begin position="6"/>
        <end position="82"/>
    </location>
</feature>
<keyword evidence="3" id="KW-0804">Transcription</keyword>
<dbReference type="Gene3D" id="3.40.50.10490">
    <property type="entry name" value="Glucose-6-phosphate isomerase like protein, domain 1"/>
    <property type="match status" value="1"/>
</dbReference>
<dbReference type="PANTHER" id="PTHR30514:SF21">
    <property type="entry name" value="RPIR-FAMILY TRANSCRIPTIONAL REGULATOR"/>
    <property type="match status" value="1"/>
</dbReference>
<dbReference type="GO" id="GO:0097367">
    <property type="term" value="F:carbohydrate derivative binding"/>
    <property type="evidence" value="ECO:0007669"/>
    <property type="project" value="InterPro"/>
</dbReference>
<dbReference type="EMBL" id="ABFX02000008">
    <property type="protein sequence ID" value="EDS17980.1"/>
    <property type="molecule type" value="Genomic_DNA"/>
</dbReference>
<dbReference type="AlphaFoldDB" id="B0N842"/>
<organism evidence="6 7">
    <name type="scientific">Thomasclavelia ramosa DSM 1402</name>
    <dbReference type="NCBI Taxonomy" id="445974"/>
    <lineage>
        <taxon>Bacteria</taxon>
        <taxon>Bacillati</taxon>
        <taxon>Bacillota</taxon>
        <taxon>Erysipelotrichia</taxon>
        <taxon>Erysipelotrichales</taxon>
        <taxon>Coprobacillaceae</taxon>
        <taxon>Thomasclavelia</taxon>
    </lineage>
</organism>
<dbReference type="PANTHER" id="PTHR30514">
    <property type="entry name" value="GLUCOKINASE"/>
    <property type="match status" value="1"/>
</dbReference>
<reference evidence="6" key="2">
    <citation type="submission" date="2014-06" db="EMBL/GenBank/DDBJ databases">
        <title>Draft genome sequence of Clostridium ramosum(DSM 1402).</title>
        <authorList>
            <person name="Sudarsanam P."/>
            <person name="Ley R."/>
            <person name="Guruge J."/>
            <person name="Turnbaugh P.J."/>
            <person name="Mahowald M."/>
            <person name="Liep D."/>
            <person name="Gordon J."/>
        </authorList>
    </citation>
    <scope>NUCLEOTIDE SEQUENCE</scope>
    <source>
        <strain evidence="6">DSM 1402</strain>
    </source>
</reference>
<dbReference type="SUPFAM" id="SSF46689">
    <property type="entry name" value="Homeodomain-like"/>
    <property type="match status" value="1"/>
</dbReference>
<evidence type="ECO:0000256" key="2">
    <source>
        <dbReference type="ARBA" id="ARBA00023125"/>
    </source>
</evidence>
<keyword evidence="1" id="KW-0805">Transcription regulation</keyword>
<dbReference type="SUPFAM" id="SSF53697">
    <property type="entry name" value="SIS domain"/>
    <property type="match status" value="1"/>
</dbReference>
<dbReference type="GO" id="GO:0003700">
    <property type="term" value="F:DNA-binding transcription factor activity"/>
    <property type="evidence" value="ECO:0007669"/>
    <property type="project" value="InterPro"/>
</dbReference>
<dbReference type="InterPro" id="IPR036388">
    <property type="entry name" value="WH-like_DNA-bd_sf"/>
</dbReference>
<dbReference type="PROSITE" id="PS51071">
    <property type="entry name" value="HTH_RPIR"/>
    <property type="match status" value="1"/>
</dbReference>
<dbReference type="InterPro" id="IPR000281">
    <property type="entry name" value="HTH_RpiR"/>
</dbReference>
<accession>B0N842</accession>
<dbReference type="GO" id="GO:1901135">
    <property type="term" value="P:carbohydrate derivative metabolic process"/>
    <property type="evidence" value="ECO:0007669"/>
    <property type="project" value="InterPro"/>
</dbReference>
<dbReference type="InterPro" id="IPR035472">
    <property type="entry name" value="RpiR-like_SIS"/>
</dbReference>
<reference evidence="6" key="1">
    <citation type="submission" date="2007-11" db="EMBL/GenBank/DDBJ databases">
        <authorList>
            <person name="Fulton L."/>
            <person name="Clifton S."/>
            <person name="Fulton B."/>
            <person name="Xu J."/>
            <person name="Minx P."/>
            <person name="Pepin K.H."/>
            <person name="Johnson M."/>
            <person name="Thiruvilangam P."/>
            <person name="Bhonagiri V."/>
            <person name="Nash W.E."/>
            <person name="Mardis E.R."/>
            <person name="Wilson R.K."/>
        </authorList>
    </citation>
    <scope>NUCLEOTIDE SEQUENCE [LARGE SCALE GENOMIC DNA]</scope>
    <source>
        <strain evidence="6">DSM 1402</strain>
    </source>
</reference>
<keyword evidence="7" id="KW-1185">Reference proteome</keyword>
<evidence type="ECO:0000256" key="1">
    <source>
        <dbReference type="ARBA" id="ARBA00023015"/>
    </source>
</evidence>
<evidence type="ECO:0000259" key="5">
    <source>
        <dbReference type="PROSITE" id="PS51464"/>
    </source>
</evidence>
<keyword evidence="2" id="KW-0238">DNA-binding</keyword>
<dbReference type="Pfam" id="PF01418">
    <property type="entry name" value="HTH_6"/>
    <property type="match status" value="1"/>
</dbReference>
<dbReference type="Gene3D" id="1.10.10.10">
    <property type="entry name" value="Winged helix-like DNA-binding domain superfamily/Winged helix DNA-binding domain"/>
    <property type="match status" value="1"/>
</dbReference>
<dbReference type="HOGENOM" id="CLU_055769_4_3_9"/>
<dbReference type="InterPro" id="IPR047640">
    <property type="entry name" value="RpiR-like"/>
</dbReference>
<comment type="caution">
    <text evidence="6">The sequence shown here is derived from an EMBL/GenBank/DDBJ whole genome shotgun (WGS) entry which is preliminary data.</text>
</comment>
<evidence type="ECO:0000313" key="6">
    <source>
        <dbReference type="EMBL" id="EDS17980.1"/>
    </source>
</evidence>
<dbReference type="eggNOG" id="COG1737">
    <property type="taxonomic scope" value="Bacteria"/>
</dbReference>
<dbReference type="InterPro" id="IPR001347">
    <property type="entry name" value="SIS_dom"/>
</dbReference>
<dbReference type="Pfam" id="PF01380">
    <property type="entry name" value="SIS"/>
    <property type="match status" value="1"/>
</dbReference>
<gene>
    <name evidence="6" type="ORF">CLORAM_02776</name>
</gene>
<sequence length="248" mass="29381">MEDNIMKFEERVLQQEFTLNDTDDLIVDYIRKNKANLEHLSIQKVAEDLYLVPNSIMRLCKKLGYKGFAEMKFLVNNEVSENLDIQKLLSKNLYKSMELINYKTLEEVAAKIKNARTCHFIGVGESLYFCEMMVDNLRCYDYRAEYYQTYREIEYRIKHCEEKDILFVISASGENGRLNNWVEEAKQNGIFVISVTHFNENRLAGLAHIPLYYWGDEQKLNGYNVADRTGMMMLLRELTEVFWRMYCV</sequence>
<dbReference type="Proteomes" id="UP000005798">
    <property type="component" value="Unassembled WGS sequence"/>
</dbReference>
<dbReference type="InterPro" id="IPR009057">
    <property type="entry name" value="Homeodomain-like_sf"/>
</dbReference>
<dbReference type="CDD" id="cd05013">
    <property type="entry name" value="SIS_RpiR"/>
    <property type="match status" value="1"/>
</dbReference>
<proteinExistence type="predicted"/>
<protein>
    <submittedName>
        <fullName evidence="6">Transcriptional regulator, RpiR family</fullName>
    </submittedName>
</protein>
<dbReference type="InterPro" id="IPR046348">
    <property type="entry name" value="SIS_dom_sf"/>
</dbReference>
<evidence type="ECO:0000256" key="3">
    <source>
        <dbReference type="ARBA" id="ARBA00023163"/>
    </source>
</evidence>
<dbReference type="GO" id="GO:0003677">
    <property type="term" value="F:DNA binding"/>
    <property type="evidence" value="ECO:0007669"/>
    <property type="project" value="UniProtKB-KW"/>
</dbReference>
<evidence type="ECO:0000313" key="7">
    <source>
        <dbReference type="Proteomes" id="UP000005798"/>
    </source>
</evidence>
<dbReference type="PROSITE" id="PS51464">
    <property type="entry name" value="SIS"/>
    <property type="match status" value="1"/>
</dbReference>
<evidence type="ECO:0000259" key="4">
    <source>
        <dbReference type="PROSITE" id="PS51071"/>
    </source>
</evidence>
<feature type="domain" description="SIS" evidence="5">
    <location>
        <begin position="108"/>
        <end position="236"/>
    </location>
</feature>
<name>B0N842_9FIRM</name>